<accession>A0ABD0ZYQ9</accession>
<dbReference type="Proteomes" id="UP001558713">
    <property type="component" value="Unassembled WGS sequence"/>
</dbReference>
<feature type="region of interest" description="Disordered" evidence="1">
    <location>
        <begin position="46"/>
        <end position="66"/>
    </location>
</feature>
<protein>
    <submittedName>
        <fullName evidence="2">Uncharacterized protein</fullName>
    </submittedName>
</protein>
<feature type="compositionally biased region" description="Low complexity" evidence="1">
    <location>
        <begin position="124"/>
        <end position="181"/>
    </location>
</feature>
<proteinExistence type="predicted"/>
<feature type="region of interest" description="Disordered" evidence="1">
    <location>
        <begin position="333"/>
        <end position="390"/>
    </location>
</feature>
<comment type="caution">
    <text evidence="2">The sequence shown here is derived from an EMBL/GenBank/DDBJ whole genome shotgun (WGS) entry which is preliminary data.</text>
</comment>
<evidence type="ECO:0000313" key="2">
    <source>
        <dbReference type="EMBL" id="KAL1199768.1"/>
    </source>
</evidence>
<reference evidence="2 3" key="1">
    <citation type="submission" date="2024-04" db="EMBL/GenBank/DDBJ databases">
        <title>Genome assembly C_amara_ONT_v2.</title>
        <authorList>
            <person name="Yant L."/>
            <person name="Moore C."/>
            <person name="Slenker M."/>
        </authorList>
    </citation>
    <scope>NUCLEOTIDE SEQUENCE [LARGE SCALE GENOMIC DNA]</scope>
    <source>
        <tissue evidence="2">Leaf</tissue>
    </source>
</reference>
<name>A0ABD0ZYQ9_CARAN</name>
<feature type="region of interest" description="Disordered" evidence="1">
    <location>
        <begin position="1"/>
        <end position="24"/>
    </location>
</feature>
<feature type="compositionally biased region" description="Low complexity" evidence="1">
    <location>
        <begin position="107"/>
        <end position="117"/>
    </location>
</feature>
<sequence>MNDRSLKKSFTGKNNGPVDENTDLFSVNRGTSLDVLLKPRRHSFEQAKVLKPEPDDEKKHVNDPLPEVTLGTLSRLVLEARNVTLKPQSISTTKTGSRNENDRSSRPTRSGSTTRPSNIPSLRSSSVPKKTTTASASTSVSVNSPKRIVSRSLTPSTRKTPSPSSTPSRITTTTSTTPSFKKSGDVPQRSRSLTPRSKTQIAANLAPRTNVRSASVSAHGSVHRDGCTSASETPKTPPRLKEKVTLAFGRPVGTTGNVNSPKRNTSPDVTRTRPKGNSPSLIPTFSGVSKTAATPKSVKPSATVADSTRSGRKLSKASVQMAINHLDVARNGKVSTKPFSSTKLYPHSIRSSSSIRKRCDSSEGSSSSNQEEEEGRSLTKEGDTENKKDSARYEALLSVKDVKDTNWLLNVDDESHPSLIFDNAFDSPPDLFPPL</sequence>
<feature type="region of interest" description="Disordered" evidence="1">
    <location>
        <begin position="85"/>
        <end position="316"/>
    </location>
</feature>
<keyword evidence="3" id="KW-1185">Reference proteome</keyword>
<feature type="compositionally biased region" description="Basic and acidic residues" evidence="1">
    <location>
        <begin position="46"/>
        <end position="62"/>
    </location>
</feature>
<dbReference type="AlphaFoldDB" id="A0ABD0ZYQ9"/>
<feature type="compositionally biased region" description="Basic and acidic residues" evidence="1">
    <location>
        <begin position="375"/>
        <end position="390"/>
    </location>
</feature>
<feature type="compositionally biased region" description="Polar residues" evidence="1">
    <location>
        <begin position="189"/>
        <end position="202"/>
    </location>
</feature>
<gene>
    <name evidence="2" type="ORF">V5N11_013033</name>
</gene>
<evidence type="ECO:0000313" key="3">
    <source>
        <dbReference type="Proteomes" id="UP001558713"/>
    </source>
</evidence>
<evidence type="ECO:0000256" key="1">
    <source>
        <dbReference type="SAM" id="MobiDB-lite"/>
    </source>
</evidence>
<dbReference type="EMBL" id="JBANAX010000637">
    <property type="protein sequence ID" value="KAL1199768.1"/>
    <property type="molecule type" value="Genomic_DNA"/>
</dbReference>
<feature type="compositionally biased region" description="Polar residues" evidence="1">
    <location>
        <begin position="333"/>
        <end position="343"/>
    </location>
</feature>
<feature type="compositionally biased region" description="Polar residues" evidence="1">
    <location>
        <begin position="85"/>
        <end position="96"/>
    </location>
</feature>
<organism evidence="2 3">
    <name type="scientific">Cardamine amara subsp. amara</name>
    <dbReference type="NCBI Taxonomy" id="228776"/>
    <lineage>
        <taxon>Eukaryota</taxon>
        <taxon>Viridiplantae</taxon>
        <taxon>Streptophyta</taxon>
        <taxon>Embryophyta</taxon>
        <taxon>Tracheophyta</taxon>
        <taxon>Spermatophyta</taxon>
        <taxon>Magnoliopsida</taxon>
        <taxon>eudicotyledons</taxon>
        <taxon>Gunneridae</taxon>
        <taxon>Pentapetalae</taxon>
        <taxon>rosids</taxon>
        <taxon>malvids</taxon>
        <taxon>Brassicales</taxon>
        <taxon>Brassicaceae</taxon>
        <taxon>Cardamineae</taxon>
        <taxon>Cardamine</taxon>
    </lineage>
</organism>
<feature type="compositionally biased region" description="Polar residues" evidence="1">
    <location>
        <begin position="254"/>
        <end position="294"/>
    </location>
</feature>